<dbReference type="Proteomes" id="UP001518990">
    <property type="component" value="Unassembled WGS sequence"/>
</dbReference>
<dbReference type="EMBL" id="JACTNF010000017">
    <property type="protein sequence ID" value="MBO1076121.1"/>
    <property type="molecule type" value="Genomic_DNA"/>
</dbReference>
<gene>
    <name evidence="1" type="ORF">IAI60_16000</name>
</gene>
<name>A0ABS3KF74_9PROT</name>
<reference evidence="1 2" key="1">
    <citation type="submission" date="2020-09" db="EMBL/GenBank/DDBJ databases">
        <title>Roseomonas.</title>
        <authorList>
            <person name="Zhu W."/>
        </authorList>
    </citation>
    <scope>NUCLEOTIDE SEQUENCE [LARGE SCALE GENOMIC DNA]</scope>
    <source>
        <strain evidence="1 2">1311</strain>
    </source>
</reference>
<dbReference type="RefSeq" id="WP_207448806.1">
    <property type="nucleotide sequence ID" value="NZ_CP061093.1"/>
</dbReference>
<comment type="caution">
    <text evidence="1">The sequence shown here is derived from an EMBL/GenBank/DDBJ whole genome shotgun (WGS) entry which is preliminary data.</text>
</comment>
<keyword evidence="2" id="KW-1185">Reference proteome</keyword>
<proteinExistence type="predicted"/>
<evidence type="ECO:0000313" key="2">
    <source>
        <dbReference type="Proteomes" id="UP001518990"/>
    </source>
</evidence>
<evidence type="ECO:0000313" key="1">
    <source>
        <dbReference type="EMBL" id="MBO1076121.1"/>
    </source>
</evidence>
<protein>
    <submittedName>
        <fullName evidence="1">Uncharacterized protein</fullName>
    </submittedName>
</protein>
<organism evidence="1 2">
    <name type="scientific">Roseomonas marmotae</name>
    <dbReference type="NCBI Taxonomy" id="2768161"/>
    <lineage>
        <taxon>Bacteria</taxon>
        <taxon>Pseudomonadati</taxon>
        <taxon>Pseudomonadota</taxon>
        <taxon>Alphaproteobacteria</taxon>
        <taxon>Acetobacterales</taxon>
        <taxon>Roseomonadaceae</taxon>
        <taxon>Roseomonas</taxon>
    </lineage>
</organism>
<accession>A0ABS3KF74</accession>
<sequence>MPPFSLQDSPLARVAAYDLTGAAGLALLRRFDAQWHRLPPEERPEALDGLRMALPLAERAEGLLVLPGGALAWREGQRVLLCDPASAIGLSPAPAGLRATAQADGWTIAHAGDGLRLLDGRVLSPQAATLLPRAGALAPLLPALAEWRGPAMIHWQAGGAAIWEMVPAPPALALAVSLVGEVLQPGEGLPAAFWAMQGGDEVYQHLASGLAAHLDELLASEVSDALRFALVARWTDGGESVSSRLADGLAMLPSSFGPDAMSPPGLAPLAGWPQAARLRAGQMLFGLSAAEAGGRWSAALRRACLSALRENVSAEASLLTGPALTEPVLLHSLAADRLVRATAQTMAALAPLDAAETPQRLLHRAATLSLALGVPLLLAVPGWGLCHWLDPDGGPGAGNAPAYGMGAFLEAFED</sequence>